<comment type="caution">
    <text evidence="3">The sequence shown here is derived from an EMBL/GenBank/DDBJ whole genome shotgun (WGS) entry which is preliminary data.</text>
</comment>
<dbReference type="GO" id="GO:0016491">
    <property type="term" value="F:oxidoreductase activity"/>
    <property type="evidence" value="ECO:0007669"/>
    <property type="project" value="UniProtKB-KW"/>
</dbReference>
<accession>A0A370MYS8</accession>
<gene>
    <name evidence="3" type="ORF">DLM46_32950</name>
</gene>
<comment type="similarity">
    <text evidence="1">Belongs to the short-chain dehydrogenases/reductases (SDR) family.</text>
</comment>
<dbReference type="AlphaFoldDB" id="A0A370MYS8"/>
<dbReference type="Gene3D" id="3.40.50.720">
    <property type="entry name" value="NAD(P)-binding Rossmann-like Domain"/>
    <property type="match status" value="1"/>
</dbReference>
<evidence type="ECO:0000256" key="1">
    <source>
        <dbReference type="ARBA" id="ARBA00006484"/>
    </source>
</evidence>
<dbReference type="OrthoDB" id="9787486at2"/>
<dbReference type="SUPFAM" id="SSF51735">
    <property type="entry name" value="NAD(P)-binding Rossmann-fold domains"/>
    <property type="match status" value="1"/>
</dbReference>
<reference evidence="4" key="1">
    <citation type="submission" date="2018-05" db="EMBL/GenBank/DDBJ databases">
        <authorList>
            <person name="Feng T."/>
        </authorList>
    </citation>
    <scope>NUCLEOTIDE SEQUENCE [LARGE SCALE GENOMIC DNA]</scope>
    <source>
        <strain evidence="4">S27</strain>
    </source>
</reference>
<dbReference type="PANTHER" id="PTHR43477">
    <property type="entry name" value="DIHYDROANTICAPSIN 7-DEHYDROGENASE"/>
    <property type="match status" value="1"/>
</dbReference>
<sequence>MLASTNSRSSLPGDENKLTGQVNLVRCSVGHITQGGSLTLTSGILSLHPVTGSAAVGIVNAEVEAFVRSAALELHGKARVNVVSPGWVSETLAATGQAYSADTPAAVVAQAYR</sequence>
<evidence type="ECO:0000256" key="2">
    <source>
        <dbReference type="ARBA" id="ARBA00023002"/>
    </source>
</evidence>
<dbReference type="PANTHER" id="PTHR43477:SF1">
    <property type="entry name" value="DIHYDROANTICAPSIN 7-DEHYDROGENASE"/>
    <property type="match status" value="1"/>
</dbReference>
<dbReference type="InterPro" id="IPR036291">
    <property type="entry name" value="NAD(P)-bd_dom_sf"/>
</dbReference>
<dbReference type="InterPro" id="IPR051122">
    <property type="entry name" value="SDR_DHRS6-like"/>
</dbReference>
<keyword evidence="4" id="KW-1185">Reference proteome</keyword>
<dbReference type="InterPro" id="IPR002347">
    <property type="entry name" value="SDR_fam"/>
</dbReference>
<evidence type="ECO:0000313" key="3">
    <source>
        <dbReference type="EMBL" id="RDJ98538.1"/>
    </source>
</evidence>
<dbReference type="Proteomes" id="UP000254875">
    <property type="component" value="Unassembled WGS sequence"/>
</dbReference>
<protein>
    <recommendedName>
        <fullName evidence="5">Short chain dehydrogenase</fullName>
    </recommendedName>
</protein>
<name>A0A370MYS8_9BURK</name>
<organism evidence="3 4">
    <name type="scientific">Paraburkholderia lacunae</name>
    <dbReference type="NCBI Taxonomy" id="2211104"/>
    <lineage>
        <taxon>Bacteria</taxon>
        <taxon>Pseudomonadati</taxon>
        <taxon>Pseudomonadota</taxon>
        <taxon>Betaproteobacteria</taxon>
        <taxon>Burkholderiales</taxon>
        <taxon>Burkholderiaceae</taxon>
        <taxon>Paraburkholderia</taxon>
    </lineage>
</organism>
<evidence type="ECO:0008006" key="5">
    <source>
        <dbReference type="Google" id="ProtNLM"/>
    </source>
</evidence>
<proteinExistence type="inferred from homology"/>
<evidence type="ECO:0000313" key="4">
    <source>
        <dbReference type="Proteomes" id="UP000254875"/>
    </source>
</evidence>
<dbReference type="EMBL" id="QHKS01000033">
    <property type="protein sequence ID" value="RDJ98538.1"/>
    <property type="molecule type" value="Genomic_DNA"/>
</dbReference>
<dbReference type="Pfam" id="PF13561">
    <property type="entry name" value="adh_short_C2"/>
    <property type="match status" value="1"/>
</dbReference>
<keyword evidence="2" id="KW-0560">Oxidoreductase</keyword>